<protein>
    <submittedName>
        <fullName evidence="2">Uncharacterized protein</fullName>
    </submittedName>
</protein>
<feature type="signal peptide" evidence="1">
    <location>
        <begin position="1"/>
        <end position="35"/>
    </location>
</feature>
<evidence type="ECO:0000313" key="2">
    <source>
        <dbReference type="EMBL" id="KAK8743321.1"/>
    </source>
</evidence>
<evidence type="ECO:0000313" key="3">
    <source>
        <dbReference type="Proteomes" id="UP001445076"/>
    </source>
</evidence>
<dbReference type="EMBL" id="JARKIK010000025">
    <property type="protein sequence ID" value="KAK8743321.1"/>
    <property type="molecule type" value="Genomic_DNA"/>
</dbReference>
<name>A0AAW0XFS8_CHEQU</name>
<sequence>PWAWAGAKVARAVGGTWSVLLVGGSSSMAVGGAHGSVRPRPPCLVSPAAVASTISNPQSPSSASPAVLIPPPFVCCLGVVLGPSQRCACPLSALCLPSLSAVLALSALCLSSQ</sequence>
<dbReference type="AlphaFoldDB" id="A0AAW0XFS8"/>
<organism evidence="2 3">
    <name type="scientific">Cherax quadricarinatus</name>
    <name type="common">Australian red claw crayfish</name>
    <dbReference type="NCBI Taxonomy" id="27406"/>
    <lineage>
        <taxon>Eukaryota</taxon>
        <taxon>Metazoa</taxon>
        <taxon>Ecdysozoa</taxon>
        <taxon>Arthropoda</taxon>
        <taxon>Crustacea</taxon>
        <taxon>Multicrustacea</taxon>
        <taxon>Malacostraca</taxon>
        <taxon>Eumalacostraca</taxon>
        <taxon>Eucarida</taxon>
        <taxon>Decapoda</taxon>
        <taxon>Pleocyemata</taxon>
        <taxon>Astacidea</taxon>
        <taxon>Parastacoidea</taxon>
        <taxon>Parastacidae</taxon>
        <taxon>Cherax</taxon>
    </lineage>
</organism>
<evidence type="ECO:0000256" key="1">
    <source>
        <dbReference type="SAM" id="SignalP"/>
    </source>
</evidence>
<feature type="non-terminal residue" evidence="2">
    <location>
        <position position="1"/>
    </location>
</feature>
<accession>A0AAW0XFS8</accession>
<proteinExistence type="predicted"/>
<dbReference type="Proteomes" id="UP001445076">
    <property type="component" value="Unassembled WGS sequence"/>
</dbReference>
<gene>
    <name evidence="2" type="ORF">OTU49_001374</name>
</gene>
<comment type="caution">
    <text evidence="2">The sequence shown here is derived from an EMBL/GenBank/DDBJ whole genome shotgun (WGS) entry which is preliminary data.</text>
</comment>
<keyword evidence="1" id="KW-0732">Signal</keyword>
<feature type="chain" id="PRO_5043810764" evidence="1">
    <location>
        <begin position="36"/>
        <end position="113"/>
    </location>
</feature>
<reference evidence="2 3" key="1">
    <citation type="journal article" date="2024" name="BMC Genomics">
        <title>Genome assembly of redclaw crayfish (Cherax quadricarinatus) provides insights into its immune adaptation and hypoxia tolerance.</title>
        <authorList>
            <person name="Liu Z."/>
            <person name="Zheng J."/>
            <person name="Li H."/>
            <person name="Fang K."/>
            <person name="Wang S."/>
            <person name="He J."/>
            <person name="Zhou D."/>
            <person name="Weng S."/>
            <person name="Chi M."/>
            <person name="Gu Z."/>
            <person name="He J."/>
            <person name="Li F."/>
            <person name="Wang M."/>
        </authorList>
    </citation>
    <scope>NUCLEOTIDE SEQUENCE [LARGE SCALE GENOMIC DNA]</scope>
    <source>
        <strain evidence="2">ZL_2023a</strain>
    </source>
</reference>
<keyword evidence="3" id="KW-1185">Reference proteome</keyword>